<name>A0A0E4CT29_9STRE</name>
<gene>
    <name evidence="1" type="ORF">BN1356_01636</name>
</gene>
<reference evidence="2" key="1">
    <citation type="submission" date="2015-03" db="EMBL/GenBank/DDBJ databases">
        <authorList>
            <person name="Urmite Genomes"/>
        </authorList>
    </citation>
    <scope>NUCLEOTIDE SEQUENCE [LARGE SCALE GENOMIC DNA]</scope>
    <source>
        <strain evidence="2">FF10</strain>
    </source>
</reference>
<dbReference type="OrthoDB" id="1092608at2"/>
<dbReference type="STRING" id="1608583.BN1356_01636"/>
<dbReference type="Gene3D" id="3.20.20.70">
    <property type="entry name" value="Aldolase class I"/>
    <property type="match status" value="1"/>
</dbReference>
<accession>A0A0E4CT29</accession>
<dbReference type="InterPro" id="IPR013785">
    <property type="entry name" value="Aldolase_TIM"/>
</dbReference>
<dbReference type="Proteomes" id="UP000198604">
    <property type="component" value="Unassembled WGS sequence"/>
</dbReference>
<dbReference type="EMBL" id="CTEN01000003">
    <property type="protein sequence ID" value="CQR25294.1"/>
    <property type="molecule type" value="Genomic_DNA"/>
</dbReference>
<dbReference type="SUPFAM" id="SSF51412">
    <property type="entry name" value="Inosine monophosphate dehydrogenase (IMPDH)"/>
    <property type="match status" value="1"/>
</dbReference>
<dbReference type="RefSeq" id="WP_093650853.1">
    <property type="nucleotide sequence ID" value="NZ_CTEN01000003.1"/>
</dbReference>
<protein>
    <submittedName>
        <fullName evidence="1">Keto-hydroxyglutarate-aldolase/keto-deoxy-phosphogluconate aldolase</fullName>
    </submittedName>
</protein>
<evidence type="ECO:0000313" key="2">
    <source>
        <dbReference type="Proteomes" id="UP000198604"/>
    </source>
</evidence>
<sequence>MSEKKPIPSVMSDLRHEIVEAPESIKKCSGIKIYGRRIKSIIFTTDVSIIANNNADALLAVYPFTPTPTVLKSIMQVSSVPVFAGVGGGLTKGDRSANMSLFSESEGAVAVVVNGPTDISTIQTINDRIDIPIIYTVVSDKADIGSRIKAGVDILNVSGGANTASIVAKIRESYPDFPIIATGGPSIESIEATIAAGANAITFTPPSNGELFKKKMEKYRQQEEDGY</sequence>
<proteinExistence type="predicted"/>
<dbReference type="AlphaFoldDB" id="A0A0E4CT29"/>
<evidence type="ECO:0000313" key="1">
    <source>
        <dbReference type="EMBL" id="CQR25294.1"/>
    </source>
</evidence>
<organism evidence="1 2">
    <name type="scientific">Streptococcus varani</name>
    <dbReference type="NCBI Taxonomy" id="1608583"/>
    <lineage>
        <taxon>Bacteria</taxon>
        <taxon>Bacillati</taxon>
        <taxon>Bacillota</taxon>
        <taxon>Bacilli</taxon>
        <taxon>Lactobacillales</taxon>
        <taxon>Streptococcaceae</taxon>
        <taxon>Streptococcus</taxon>
    </lineage>
</organism>
<keyword evidence="2" id="KW-1185">Reference proteome</keyword>